<organism evidence="1 2">
    <name type="scientific">Pristionchus pacificus</name>
    <name type="common">Parasitic nematode worm</name>
    <dbReference type="NCBI Taxonomy" id="54126"/>
    <lineage>
        <taxon>Eukaryota</taxon>
        <taxon>Metazoa</taxon>
        <taxon>Ecdysozoa</taxon>
        <taxon>Nematoda</taxon>
        <taxon>Chromadorea</taxon>
        <taxon>Rhabditida</taxon>
        <taxon>Rhabditina</taxon>
        <taxon>Diplogasteromorpha</taxon>
        <taxon>Diplogasteroidea</taxon>
        <taxon>Neodiplogasteridae</taxon>
        <taxon>Pristionchus</taxon>
    </lineage>
</organism>
<dbReference type="EnsemblMetazoa" id="PPA35646.1">
    <property type="protein sequence ID" value="PPA35646.1"/>
    <property type="gene ID" value="WBGene00274015"/>
</dbReference>
<sequence length="158" mass="18385">MLHQEGFVPFHQVHQLHTVLHKKEEQILLPILHIRYRNHEDVLSSDPRIGRRDNISNRIISCIDNSVLFFLLQLFNHLQSIKFLLSQSKCLFIHSHLQEYIVTNENILPFLTILATWIPNDCSATPPSALYRRVSVSSIITSIQTAYLSSLLLYHTFI</sequence>
<dbReference type="Proteomes" id="UP000005239">
    <property type="component" value="Unassembled WGS sequence"/>
</dbReference>
<evidence type="ECO:0000313" key="1">
    <source>
        <dbReference type="EnsemblMetazoa" id="PPA35646.1"/>
    </source>
</evidence>
<gene>
    <name evidence="1" type="primary">WBGene00274015</name>
</gene>
<reference evidence="2" key="1">
    <citation type="journal article" date="2008" name="Nat. Genet.">
        <title>The Pristionchus pacificus genome provides a unique perspective on nematode lifestyle and parasitism.</title>
        <authorList>
            <person name="Dieterich C."/>
            <person name="Clifton S.W."/>
            <person name="Schuster L.N."/>
            <person name="Chinwalla A."/>
            <person name="Delehaunty K."/>
            <person name="Dinkelacker I."/>
            <person name="Fulton L."/>
            <person name="Fulton R."/>
            <person name="Godfrey J."/>
            <person name="Minx P."/>
            <person name="Mitreva M."/>
            <person name="Roeseler W."/>
            <person name="Tian H."/>
            <person name="Witte H."/>
            <person name="Yang S.P."/>
            <person name="Wilson R.K."/>
            <person name="Sommer R.J."/>
        </authorList>
    </citation>
    <scope>NUCLEOTIDE SEQUENCE [LARGE SCALE GENOMIC DNA]</scope>
    <source>
        <strain evidence="2">PS312</strain>
    </source>
</reference>
<accession>A0A8R1YUD4</accession>
<evidence type="ECO:0000313" key="2">
    <source>
        <dbReference type="Proteomes" id="UP000005239"/>
    </source>
</evidence>
<reference evidence="1" key="2">
    <citation type="submission" date="2022-06" db="UniProtKB">
        <authorList>
            <consortium name="EnsemblMetazoa"/>
        </authorList>
    </citation>
    <scope>IDENTIFICATION</scope>
    <source>
        <strain evidence="1">PS312</strain>
    </source>
</reference>
<dbReference type="AlphaFoldDB" id="A0A2A6BLW2"/>
<accession>A0A2A6BLW2</accession>
<protein>
    <submittedName>
        <fullName evidence="1">Uncharacterized protein</fullName>
    </submittedName>
</protein>
<proteinExistence type="predicted"/>
<name>A0A2A6BLW2_PRIPA</name>
<keyword evidence="2" id="KW-1185">Reference proteome</keyword>